<organism evidence="5 6">
    <name type="scientific">Apiospora hydei</name>
    <dbReference type="NCBI Taxonomy" id="1337664"/>
    <lineage>
        <taxon>Eukaryota</taxon>
        <taxon>Fungi</taxon>
        <taxon>Dikarya</taxon>
        <taxon>Ascomycota</taxon>
        <taxon>Pezizomycotina</taxon>
        <taxon>Sordariomycetes</taxon>
        <taxon>Xylariomycetidae</taxon>
        <taxon>Amphisphaeriales</taxon>
        <taxon>Apiosporaceae</taxon>
        <taxon>Apiospora</taxon>
    </lineage>
</organism>
<dbReference type="InterPro" id="IPR008030">
    <property type="entry name" value="NmrA-like"/>
</dbReference>
<evidence type="ECO:0000256" key="2">
    <source>
        <dbReference type="ARBA" id="ARBA00022857"/>
    </source>
</evidence>
<keyword evidence="2" id="KW-0521">NADP</keyword>
<evidence type="ECO:0000313" key="6">
    <source>
        <dbReference type="Proteomes" id="UP001433268"/>
    </source>
</evidence>
<dbReference type="PANTHER" id="PTHR42748">
    <property type="entry name" value="NITROGEN METABOLITE REPRESSION PROTEIN NMRA FAMILY MEMBER"/>
    <property type="match status" value="1"/>
</dbReference>
<evidence type="ECO:0000313" key="5">
    <source>
        <dbReference type="EMBL" id="KAK8087649.1"/>
    </source>
</evidence>
<feature type="domain" description="NmrA-like" evidence="4">
    <location>
        <begin position="7"/>
        <end position="258"/>
    </location>
</feature>
<dbReference type="RefSeq" id="XP_066670543.1">
    <property type="nucleotide sequence ID" value="XM_066806925.1"/>
</dbReference>
<accession>A0ABR1WX10</accession>
<dbReference type="Pfam" id="PF05368">
    <property type="entry name" value="NmrA"/>
    <property type="match status" value="1"/>
</dbReference>
<keyword evidence="3" id="KW-0560">Oxidoreductase</keyword>
<comment type="caution">
    <text evidence="5">The sequence shown here is derived from an EMBL/GenBank/DDBJ whole genome shotgun (WGS) entry which is preliminary data.</text>
</comment>
<evidence type="ECO:0000259" key="4">
    <source>
        <dbReference type="Pfam" id="PF05368"/>
    </source>
</evidence>
<dbReference type="Gene3D" id="3.90.25.10">
    <property type="entry name" value="UDP-galactose 4-epimerase, domain 1"/>
    <property type="match status" value="1"/>
</dbReference>
<dbReference type="EMBL" id="JAQQWN010000004">
    <property type="protein sequence ID" value="KAK8087649.1"/>
    <property type="molecule type" value="Genomic_DNA"/>
</dbReference>
<evidence type="ECO:0000256" key="3">
    <source>
        <dbReference type="ARBA" id="ARBA00023002"/>
    </source>
</evidence>
<dbReference type="InterPro" id="IPR036291">
    <property type="entry name" value="NAD(P)-bd_dom_sf"/>
</dbReference>
<dbReference type="Gene3D" id="3.40.50.720">
    <property type="entry name" value="NAD(P)-binding Rossmann-like Domain"/>
    <property type="match status" value="1"/>
</dbReference>
<evidence type="ECO:0000256" key="1">
    <source>
        <dbReference type="ARBA" id="ARBA00006328"/>
    </source>
</evidence>
<name>A0ABR1WX10_9PEZI</name>
<sequence length="309" mass="33956">MSINKSPTVFVCGATGSQGGALVSHLRGLNWAVHATVRNLVSPAARALEAAGVQLTQGDWDDHLAIKSSVTGCDKAFICLLPDFNDLDRERRQTEAIVNIAKAAGVTQVVTSTSVGVFTLEDPSQDIAPGSIIAQHLAGKKGVEEAVRHGDFDHWTFLRPTFFMANFLEPKVARYSEPRDKGTWTTALLPDTKLALLDHADVAAFAAVAFENPGRFHDRAIGIASEYLTVQQTLDTLGQAAGRSFKAVYMTEEEISEKSKTSNVFANSQVSMRYMRKYLNMDEIKSVIRPTGFKDFLEREEESVRKTYP</sequence>
<protein>
    <recommendedName>
        <fullName evidence="4">NmrA-like domain-containing protein</fullName>
    </recommendedName>
</protein>
<keyword evidence="6" id="KW-1185">Reference proteome</keyword>
<comment type="similarity">
    <text evidence="1">Belongs to the NmrA-type oxidoreductase family.</text>
</comment>
<reference evidence="5 6" key="1">
    <citation type="submission" date="2023-01" db="EMBL/GenBank/DDBJ databases">
        <title>Analysis of 21 Apiospora genomes using comparative genomics revels a genus with tremendous synthesis potential of carbohydrate active enzymes and secondary metabolites.</title>
        <authorList>
            <person name="Sorensen T."/>
        </authorList>
    </citation>
    <scope>NUCLEOTIDE SEQUENCE [LARGE SCALE GENOMIC DNA]</scope>
    <source>
        <strain evidence="5 6">CBS 114990</strain>
    </source>
</reference>
<dbReference type="PANTHER" id="PTHR42748:SF30">
    <property type="entry name" value="NMRA-LIKE DOMAIN-CONTAINING PROTEIN"/>
    <property type="match status" value="1"/>
</dbReference>
<gene>
    <name evidence="5" type="ORF">PG997_002610</name>
</gene>
<dbReference type="Proteomes" id="UP001433268">
    <property type="component" value="Unassembled WGS sequence"/>
</dbReference>
<dbReference type="GeneID" id="92039985"/>
<proteinExistence type="inferred from homology"/>
<dbReference type="SUPFAM" id="SSF51735">
    <property type="entry name" value="NAD(P)-binding Rossmann-fold domains"/>
    <property type="match status" value="1"/>
</dbReference>
<dbReference type="InterPro" id="IPR051164">
    <property type="entry name" value="NmrA-like_oxidored"/>
</dbReference>